<dbReference type="EC" id="3.4.-.-" evidence="6"/>
<dbReference type="Gene3D" id="3.60.60.10">
    <property type="entry name" value="Penicillin V Acylase, Chain A"/>
    <property type="match status" value="1"/>
</dbReference>
<dbReference type="RefSeq" id="WP_283713847.1">
    <property type="nucleotide sequence ID" value="NZ_JASJEW010000007.1"/>
</dbReference>
<sequence length="521" mass="57684">MACTSLMVGKAATTDGSTLLARNEDTGSGTFDPKTWKVVEPEDQPRTYTGVASHRTYQLPDDPVRYTIVPNADPSQGVWGEAGINAHNVAMSSTETTAVNERTLGADPLVCYQPAVGEPGQPGYKPEVLGGVGEENMPTLVLPYIKTAREGCERLGALIEEYGTYEVNAIGFSDVDDIWWFESIGGHHWMARRVPDDCYVANPNRLGNDYFDLADAYGEQNEFMCDQGLVDWMKEYHLDTTMELPADENEQFRGLPRTFNPRKVFGTNDYLDYIYNTPRAWYMQRTLSPEGPCGGPDPQVGPGDIDLPWAVKPAHKLGVTDVKYCLQGHYEETPYDPYGFGQDDAQQGKFRPIGINRNSETSILQIRPSVPEAYRAVQWLSMSDMNYSTCIPLYVNASVVPDYVDVKPEPDSHKFYWAIRLIAGLADPEYLTNFESIEGYQSSTLAAGLAHVAATDKKLADLAEQKGLTTSDWSSPAITQALDAANQEICESVKAQTTALLGQVLYVRTCHQKDAFALSDR</sequence>
<name>A0ABT6ZJ81_9ACTN</name>
<evidence type="ECO:0000313" key="7">
    <source>
        <dbReference type="EMBL" id="MDJ1129113.1"/>
    </source>
</evidence>
<dbReference type="Pfam" id="PF03577">
    <property type="entry name" value="Peptidase_C69"/>
    <property type="match status" value="1"/>
</dbReference>
<keyword evidence="5 6" id="KW-0224">Dipeptidase</keyword>
<dbReference type="GO" id="GO:0016805">
    <property type="term" value="F:dipeptidase activity"/>
    <property type="evidence" value="ECO:0007669"/>
    <property type="project" value="UniProtKB-KW"/>
</dbReference>
<dbReference type="PANTHER" id="PTHR12994:SF17">
    <property type="entry name" value="LD30995P"/>
    <property type="match status" value="1"/>
</dbReference>
<keyword evidence="4 6" id="KW-0378">Hydrolase</keyword>
<evidence type="ECO:0000256" key="4">
    <source>
        <dbReference type="ARBA" id="ARBA00022801"/>
    </source>
</evidence>
<evidence type="ECO:0000256" key="5">
    <source>
        <dbReference type="ARBA" id="ARBA00022997"/>
    </source>
</evidence>
<dbReference type="EMBL" id="JASJEX010000002">
    <property type="protein sequence ID" value="MDJ1129113.1"/>
    <property type="molecule type" value="Genomic_DNA"/>
</dbReference>
<dbReference type="InterPro" id="IPR047804">
    <property type="entry name" value="C69_dipept_A-like"/>
</dbReference>
<comment type="catalytic activity">
    <reaction evidence="1">
        <text>an L-aminoacyl-L-amino acid + H2O = 2 an L-alpha-amino acid</text>
        <dbReference type="Rhea" id="RHEA:48940"/>
        <dbReference type="ChEBI" id="CHEBI:15377"/>
        <dbReference type="ChEBI" id="CHEBI:59869"/>
        <dbReference type="ChEBI" id="CHEBI:77460"/>
        <dbReference type="EC" id="3.4.13.19"/>
    </reaction>
</comment>
<reference evidence="7" key="1">
    <citation type="submission" date="2023-05" db="EMBL/GenBank/DDBJ databases">
        <title>[olsenella] sp. nov., isolated from a pig farm feces dump.</title>
        <authorList>
            <person name="Chang Y.-H."/>
        </authorList>
    </citation>
    <scope>NUCLEOTIDE SEQUENCE</scope>
    <source>
        <strain evidence="7">YH-ols2217</strain>
    </source>
</reference>
<dbReference type="InterPro" id="IPR005322">
    <property type="entry name" value="Peptidase_C69"/>
</dbReference>
<evidence type="ECO:0000256" key="6">
    <source>
        <dbReference type="RuleBase" id="RU364089"/>
    </source>
</evidence>
<organism evidence="7 8">
    <name type="scientific">Kribbibacterium absianum</name>
    <dbReference type="NCBI Taxonomy" id="3044210"/>
    <lineage>
        <taxon>Bacteria</taxon>
        <taxon>Bacillati</taxon>
        <taxon>Actinomycetota</taxon>
        <taxon>Coriobacteriia</taxon>
        <taxon>Coriobacteriales</taxon>
        <taxon>Kribbibacteriaceae</taxon>
        <taxon>Kribbibacterium</taxon>
    </lineage>
</organism>
<comment type="similarity">
    <text evidence="2 6">Belongs to the peptidase C69 family.</text>
</comment>
<dbReference type="Proteomes" id="UP001431693">
    <property type="component" value="Unassembled WGS sequence"/>
</dbReference>
<evidence type="ECO:0000256" key="3">
    <source>
        <dbReference type="ARBA" id="ARBA00022670"/>
    </source>
</evidence>
<keyword evidence="8" id="KW-1185">Reference proteome</keyword>
<accession>A0ABT6ZJ81</accession>
<protein>
    <recommendedName>
        <fullName evidence="6">Dipeptidase</fullName>
        <ecNumber evidence="6">3.4.-.-</ecNumber>
    </recommendedName>
</protein>
<evidence type="ECO:0000256" key="2">
    <source>
        <dbReference type="ARBA" id="ARBA00007225"/>
    </source>
</evidence>
<dbReference type="PANTHER" id="PTHR12994">
    <property type="entry name" value="SECERNIN"/>
    <property type="match status" value="1"/>
</dbReference>
<evidence type="ECO:0000256" key="1">
    <source>
        <dbReference type="ARBA" id="ARBA00001670"/>
    </source>
</evidence>
<comment type="caution">
    <text evidence="7">The sequence shown here is derived from an EMBL/GenBank/DDBJ whole genome shotgun (WGS) entry which is preliminary data.</text>
</comment>
<gene>
    <name evidence="7" type="ORF">QJ043_03315</name>
</gene>
<keyword evidence="3 6" id="KW-0645">Protease</keyword>
<evidence type="ECO:0000313" key="8">
    <source>
        <dbReference type="Proteomes" id="UP001431693"/>
    </source>
</evidence>
<proteinExistence type="inferred from homology"/>
<dbReference type="NCBIfam" id="NF033678">
    <property type="entry name" value="C69_fam_dipept"/>
    <property type="match status" value="1"/>
</dbReference>